<keyword evidence="2" id="KW-1185">Reference proteome</keyword>
<evidence type="ECO:0000313" key="1">
    <source>
        <dbReference type="EMBL" id="RDX48428.1"/>
    </source>
</evidence>
<evidence type="ECO:0000313" key="2">
    <source>
        <dbReference type="Proteomes" id="UP000256964"/>
    </source>
</evidence>
<organism evidence="1 2">
    <name type="scientific">Lentinus brumalis</name>
    <dbReference type="NCBI Taxonomy" id="2498619"/>
    <lineage>
        <taxon>Eukaryota</taxon>
        <taxon>Fungi</taxon>
        <taxon>Dikarya</taxon>
        <taxon>Basidiomycota</taxon>
        <taxon>Agaricomycotina</taxon>
        <taxon>Agaricomycetes</taxon>
        <taxon>Polyporales</taxon>
        <taxon>Polyporaceae</taxon>
        <taxon>Lentinus</taxon>
    </lineage>
</organism>
<accession>A0A371D7D3</accession>
<reference evidence="1 2" key="1">
    <citation type="journal article" date="2018" name="Biotechnol. Biofuels">
        <title>Integrative visual omics of the white-rot fungus Polyporus brumalis exposes the biotechnological potential of its oxidative enzymes for delignifying raw plant biomass.</title>
        <authorList>
            <person name="Miyauchi S."/>
            <person name="Rancon A."/>
            <person name="Drula E."/>
            <person name="Hage H."/>
            <person name="Chaduli D."/>
            <person name="Favel A."/>
            <person name="Grisel S."/>
            <person name="Henrissat B."/>
            <person name="Herpoel-Gimbert I."/>
            <person name="Ruiz-Duenas F.J."/>
            <person name="Chevret D."/>
            <person name="Hainaut M."/>
            <person name="Lin J."/>
            <person name="Wang M."/>
            <person name="Pangilinan J."/>
            <person name="Lipzen A."/>
            <person name="Lesage-Meessen L."/>
            <person name="Navarro D."/>
            <person name="Riley R."/>
            <person name="Grigoriev I.V."/>
            <person name="Zhou S."/>
            <person name="Raouche S."/>
            <person name="Rosso M.N."/>
        </authorList>
    </citation>
    <scope>NUCLEOTIDE SEQUENCE [LARGE SCALE GENOMIC DNA]</scope>
    <source>
        <strain evidence="1 2">BRFM 1820</strain>
    </source>
</reference>
<dbReference type="Proteomes" id="UP000256964">
    <property type="component" value="Unassembled WGS sequence"/>
</dbReference>
<dbReference type="EMBL" id="KZ857411">
    <property type="protein sequence ID" value="RDX48428.1"/>
    <property type="molecule type" value="Genomic_DNA"/>
</dbReference>
<dbReference type="AlphaFoldDB" id="A0A371D7D3"/>
<protein>
    <submittedName>
        <fullName evidence="1">Uncharacterized protein</fullName>
    </submittedName>
</protein>
<proteinExistence type="predicted"/>
<name>A0A371D7D3_9APHY</name>
<sequence>MASIGQPAFLGLSLVSASARSPSRSGLCSLRAASRDRCAVCPRRRARSFWKHLTNAFISAQKPPPRASEGPLFVCGLLQGTSFLLLAARRRSTRSSPASAVVVTSTVIPAPRDLFFCGSTSHSPPFYTVSLHVCRNAISSHLLDLSLDKHSVPVSYLQTFPTSPTKYFTASSSYSSLVQLMFATRSSSNLLEYDCC</sequence>
<gene>
    <name evidence="1" type="ORF">OH76DRAFT_653016</name>
</gene>